<protein>
    <recommendedName>
        <fullName evidence="3">DUF4352 domain-containing protein</fullName>
    </recommendedName>
</protein>
<feature type="region of interest" description="Disordered" evidence="2">
    <location>
        <begin position="1"/>
        <end position="25"/>
    </location>
</feature>
<accession>C7R5H9</accession>
<feature type="region of interest" description="Disordered" evidence="2">
    <location>
        <begin position="63"/>
        <end position="101"/>
    </location>
</feature>
<evidence type="ECO:0000256" key="1">
    <source>
        <dbReference type="ARBA" id="ARBA00022729"/>
    </source>
</evidence>
<dbReference type="Proteomes" id="UP000000628">
    <property type="component" value="Chromosome"/>
</dbReference>
<evidence type="ECO:0000259" key="3">
    <source>
        <dbReference type="Pfam" id="PF11611"/>
    </source>
</evidence>
<keyword evidence="1" id="KW-0732">Signal</keyword>
<dbReference type="eggNOG" id="ENOG5032TRR">
    <property type="taxonomic scope" value="Bacteria"/>
</dbReference>
<evidence type="ECO:0000256" key="2">
    <source>
        <dbReference type="SAM" id="MobiDB-lite"/>
    </source>
</evidence>
<dbReference type="Gene3D" id="2.60.40.1240">
    <property type="match status" value="1"/>
</dbReference>
<keyword evidence="5" id="KW-1185">Reference proteome</keyword>
<name>C7R5H9_JONDD</name>
<dbReference type="KEGG" id="jde:Jden_1604"/>
<dbReference type="InterPro" id="IPR029050">
    <property type="entry name" value="Immunoprotect_excell_Ig-like"/>
</dbReference>
<dbReference type="AlphaFoldDB" id="C7R5H9"/>
<feature type="compositionally biased region" description="Low complexity" evidence="2">
    <location>
        <begin position="69"/>
        <end position="81"/>
    </location>
</feature>
<sequence length="241" mass="24742">MTSPVPPHASDSQHQPGFVPPGVPQAPVVEQKKNWCARHKVLTGCLAVLALFIGVVAVSGGETSPGAEAAQDATGVTAGATDEGGGDAGESKASDPSVEGPQGFVIGDVATAGDMSYTVTGVDTAASVGSSFLEEKAKGMYLIVSVEVTNNGNEAVMIDDSFFTLKNGDKSYDADSMASMTANSDDSGNSSFFLENINPDVTMAGNVVFDVSKDIATAHDNRIEAQTGFWGTETVEIALTQ</sequence>
<evidence type="ECO:0000313" key="5">
    <source>
        <dbReference type="Proteomes" id="UP000000628"/>
    </source>
</evidence>
<reference evidence="4 5" key="1">
    <citation type="journal article" date="2009" name="Stand. Genomic Sci.">
        <title>Complete genome sequence of Jonesia denitrificans type strain (Prevot 55134).</title>
        <authorList>
            <person name="Pukall R."/>
            <person name="Gehrich-Schroter G."/>
            <person name="Lapidus A."/>
            <person name="Nolan M."/>
            <person name="Glavina Del Rio T."/>
            <person name="Lucas S."/>
            <person name="Chen F."/>
            <person name="Tice H."/>
            <person name="Pitluck S."/>
            <person name="Cheng J.F."/>
            <person name="Copeland A."/>
            <person name="Saunders E."/>
            <person name="Brettin T."/>
            <person name="Detter J.C."/>
            <person name="Bruce D."/>
            <person name="Goodwin L."/>
            <person name="Pati A."/>
            <person name="Ivanova N."/>
            <person name="Mavromatis K."/>
            <person name="Ovchinnikova G."/>
            <person name="Chen A."/>
            <person name="Palaniappan K."/>
            <person name="Land M."/>
            <person name="Hauser L."/>
            <person name="Chang Y.J."/>
            <person name="Jeffries C.D."/>
            <person name="Chain P."/>
            <person name="Goker M."/>
            <person name="Bristow J."/>
            <person name="Eisen J.A."/>
            <person name="Markowitz V."/>
            <person name="Hugenholtz P."/>
            <person name="Kyrpides N.C."/>
            <person name="Klenk H.P."/>
            <person name="Han C."/>
        </authorList>
    </citation>
    <scope>NUCLEOTIDE SEQUENCE [LARGE SCALE GENOMIC DNA]</scope>
    <source>
        <strain evidence="5">ATCC 14870 / DSM 20603 / BCRC 15368 / CIP 55.134 / JCM 11481 / NBRC 15587 / NCTC 10816 / Prevot 55134</strain>
    </source>
</reference>
<dbReference type="HOGENOM" id="CLU_072584_1_1_11"/>
<dbReference type="STRING" id="471856.Jden_1604"/>
<proteinExistence type="predicted"/>
<dbReference type="EMBL" id="CP001706">
    <property type="protein sequence ID" value="ACV09252.1"/>
    <property type="molecule type" value="Genomic_DNA"/>
</dbReference>
<evidence type="ECO:0000313" key="4">
    <source>
        <dbReference type="EMBL" id="ACV09252.1"/>
    </source>
</evidence>
<gene>
    <name evidence="4" type="ordered locus">Jden_1604</name>
</gene>
<feature type="domain" description="DUF4352" evidence="3">
    <location>
        <begin position="106"/>
        <end position="232"/>
    </location>
</feature>
<organism evidence="4 5">
    <name type="scientific">Jonesia denitrificans (strain ATCC 14870 / DSM 20603 / BCRC 15368 / CIP 55.134 / JCM 11481 / NBRC 15587 / NCTC 10816 / Prevot 55134)</name>
    <name type="common">Listeria denitrificans</name>
    <dbReference type="NCBI Taxonomy" id="471856"/>
    <lineage>
        <taxon>Bacteria</taxon>
        <taxon>Bacillati</taxon>
        <taxon>Actinomycetota</taxon>
        <taxon>Actinomycetes</taxon>
        <taxon>Micrococcales</taxon>
        <taxon>Jonesiaceae</taxon>
        <taxon>Jonesia</taxon>
    </lineage>
</organism>
<dbReference type="RefSeq" id="WP_015771880.1">
    <property type="nucleotide sequence ID" value="NC_013174.1"/>
</dbReference>
<dbReference type="InterPro" id="IPR029051">
    <property type="entry name" value="DUF4352"/>
</dbReference>
<dbReference type="OrthoDB" id="3430849at2"/>
<dbReference type="Pfam" id="PF11611">
    <property type="entry name" value="DUF4352"/>
    <property type="match status" value="1"/>
</dbReference>